<dbReference type="EMBL" id="ARXZ02000096">
    <property type="protein sequence ID" value="ERH96451.1"/>
    <property type="molecule type" value="Genomic_DNA"/>
</dbReference>
<proteinExistence type="predicted"/>
<name>A0AAN4KL52_BACTU</name>
<evidence type="ECO:0000313" key="1">
    <source>
        <dbReference type="EMBL" id="ERH96451.1"/>
    </source>
</evidence>
<sequence length="70" mass="7949">MNFLCGSCMRDNNASLKERKQMALSLREGENKCDSCGTILVVENGWYKPFKEKADNVKPVERMGQMTLFG</sequence>
<comment type="caution">
    <text evidence="1">The sequence shown here is derived from an EMBL/GenBank/DDBJ whole genome shotgun (WGS) entry which is preliminary data.</text>
</comment>
<dbReference type="AlphaFoldDB" id="A0AAN4KL52"/>
<reference evidence="1 2" key="1">
    <citation type="journal article" date="2013" name="Genome Announc.">
        <title>Draft Genome Sequence of Bacillus thuringiensis var. thuringiensis Strain T01-328, a Brazilian Isolate That Produces a Soluble Pesticide Protein, Cry1Ia.</title>
        <authorList>
            <person name="Varani A.M."/>
            <person name="Lemos M.V."/>
            <person name="Fernandes C.C."/>
            <person name="Lemos E.G."/>
            <person name="Alves E.C."/>
            <person name="Desiderio J.A."/>
        </authorList>
    </citation>
    <scope>NUCLEOTIDE SEQUENCE [LARGE SCALE GENOMIC DNA]</scope>
    <source>
        <strain evidence="1 2">T01-328</strain>
    </source>
</reference>
<gene>
    <name evidence="1" type="ORF">BTCBT_007419</name>
</gene>
<accession>A0AAN4KL52</accession>
<evidence type="ECO:0000313" key="2">
    <source>
        <dbReference type="Proteomes" id="UP000013487"/>
    </source>
</evidence>
<protein>
    <submittedName>
        <fullName evidence="1">Uncharacterized protein</fullName>
    </submittedName>
</protein>
<dbReference type="Proteomes" id="UP000013487">
    <property type="component" value="Unassembled WGS sequence"/>
</dbReference>
<organism evidence="1 2">
    <name type="scientific">Bacillus thuringiensis T01-328</name>
    <dbReference type="NCBI Taxonomy" id="1324966"/>
    <lineage>
        <taxon>Bacteria</taxon>
        <taxon>Bacillati</taxon>
        <taxon>Bacillota</taxon>
        <taxon>Bacilli</taxon>
        <taxon>Bacillales</taxon>
        <taxon>Bacillaceae</taxon>
        <taxon>Bacillus</taxon>
        <taxon>Bacillus cereus group</taxon>
    </lineage>
</organism>